<reference evidence="2" key="1">
    <citation type="submission" date="2017-09" db="EMBL/GenBank/DDBJ databases">
        <authorList>
            <person name="Varghese N."/>
            <person name="Submissions S."/>
        </authorList>
    </citation>
    <scope>NUCLEOTIDE SEQUENCE [LARGE SCALE GENOMIC DNA]</scope>
    <source>
        <strain evidence="2">DSM 15103</strain>
    </source>
</reference>
<dbReference type="AlphaFoldDB" id="A0A285NFX8"/>
<name>A0A285NFX8_9AQUI</name>
<organism evidence="1 2">
    <name type="scientific">Persephonella hydrogeniphila</name>
    <dbReference type="NCBI Taxonomy" id="198703"/>
    <lineage>
        <taxon>Bacteria</taxon>
        <taxon>Pseudomonadati</taxon>
        <taxon>Aquificota</taxon>
        <taxon>Aquificia</taxon>
        <taxon>Aquificales</taxon>
        <taxon>Hydrogenothermaceae</taxon>
        <taxon>Persephonella</taxon>
    </lineage>
</organism>
<dbReference type="Proteomes" id="UP000219036">
    <property type="component" value="Unassembled WGS sequence"/>
</dbReference>
<evidence type="ECO:0000313" key="2">
    <source>
        <dbReference type="Proteomes" id="UP000219036"/>
    </source>
</evidence>
<proteinExistence type="predicted"/>
<gene>
    <name evidence="1" type="ORF">SAMN06265182_1271</name>
</gene>
<sequence>MEKRTIKDVSEIKKTDEGVVIEVVDNTVKAEKVKEIVENCQTGKCDCMPEEVKQKVIFMDFKTDNGKVAIEIKGDLTEEEIKEAMSRSKKEL</sequence>
<protein>
    <submittedName>
        <fullName evidence="1">Uncharacterized protein</fullName>
    </submittedName>
</protein>
<accession>A0A285NFX8</accession>
<dbReference type="EMBL" id="OBEI01000005">
    <property type="protein sequence ID" value="SNZ08414.1"/>
    <property type="molecule type" value="Genomic_DNA"/>
</dbReference>
<keyword evidence="2" id="KW-1185">Reference proteome</keyword>
<dbReference type="OrthoDB" id="15036at2"/>
<dbReference type="RefSeq" id="WP_097000448.1">
    <property type="nucleotide sequence ID" value="NZ_OBEI01000005.1"/>
</dbReference>
<evidence type="ECO:0000313" key="1">
    <source>
        <dbReference type="EMBL" id="SNZ08414.1"/>
    </source>
</evidence>